<gene>
    <name evidence="2" type="ORF">RND81_08G146400</name>
</gene>
<reference evidence="2" key="1">
    <citation type="submission" date="2024-03" db="EMBL/GenBank/DDBJ databases">
        <title>WGS assembly of Saponaria officinalis var. Norfolk2.</title>
        <authorList>
            <person name="Jenkins J."/>
            <person name="Shu S."/>
            <person name="Grimwood J."/>
            <person name="Barry K."/>
            <person name="Goodstein D."/>
            <person name="Schmutz J."/>
            <person name="Leebens-Mack J."/>
            <person name="Osbourn A."/>
        </authorList>
    </citation>
    <scope>NUCLEOTIDE SEQUENCE [LARGE SCALE GENOMIC DNA]</scope>
    <source>
        <strain evidence="2">JIC</strain>
    </source>
</reference>
<protein>
    <recommendedName>
        <fullName evidence="1">Survival Motor Neuron Gemin2-binding domain-containing protein</fullName>
    </recommendedName>
</protein>
<keyword evidence="3" id="KW-1185">Reference proteome</keyword>
<evidence type="ECO:0000259" key="1">
    <source>
        <dbReference type="Pfam" id="PF20636"/>
    </source>
</evidence>
<name>A0AAW1JAW4_SAPOF</name>
<dbReference type="InterPro" id="IPR049481">
    <property type="entry name" value="SMN_G2-BD"/>
</dbReference>
<dbReference type="InterPro" id="IPR040424">
    <property type="entry name" value="Smn1"/>
</dbReference>
<evidence type="ECO:0000313" key="2">
    <source>
        <dbReference type="EMBL" id="KAK9698996.1"/>
    </source>
</evidence>
<proteinExistence type="predicted"/>
<dbReference type="PANTHER" id="PTHR39267">
    <property type="entry name" value="SURVIVAL MOTOR NEURON-LIKE PROTEIN 1"/>
    <property type="match status" value="1"/>
</dbReference>
<dbReference type="CDD" id="cd22851">
    <property type="entry name" value="SMN_N"/>
    <property type="match status" value="1"/>
</dbReference>
<dbReference type="AlphaFoldDB" id="A0AAW1JAW4"/>
<comment type="caution">
    <text evidence="2">The sequence shown here is derived from an EMBL/GenBank/DDBJ whole genome shotgun (WGS) entry which is preliminary data.</text>
</comment>
<dbReference type="PANTHER" id="PTHR39267:SF1">
    <property type="entry name" value="SURVIVAL MOTOR NEURON PROTEIN"/>
    <property type="match status" value="1"/>
</dbReference>
<dbReference type="EMBL" id="JBDFQZ010000008">
    <property type="protein sequence ID" value="KAK9698996.1"/>
    <property type="molecule type" value="Genomic_DNA"/>
</dbReference>
<dbReference type="Proteomes" id="UP001443914">
    <property type="component" value="Unassembled WGS sequence"/>
</dbReference>
<accession>A0AAW1JAW4</accession>
<dbReference type="Pfam" id="PF20636">
    <property type="entry name" value="SMN_G2-BD"/>
    <property type="match status" value="1"/>
</dbReference>
<feature type="domain" description="Survival Motor Neuron Gemin2-binding" evidence="1">
    <location>
        <begin position="1"/>
        <end position="29"/>
    </location>
</feature>
<sequence>MSKEGQIWDDSALINAFDQAISKYKKMHGKGYKDCLTNDVSADVISSNSDVPQIDNMFESDPEKVGDGNDNSSNLLVEVEEDGYLGTVIENEVTDSQISKEHDLEPCSLPPQDQYQMYSSSINLDEYNMLYKQYYEIEEQRQHILQKMQQYTNEYYPDSVQWGANSATPEYQGTRLMPYETTAVSCCPCACQCSAASCGTNGANPPTTKGIEVNTPVENVDFVAAALGAAEKALSTLHDKTHGSEMENKLRNVMEQNADSETDLSTVLHAWYSAGLYTGKYLTEKSLAKKRHD</sequence>
<organism evidence="2 3">
    <name type="scientific">Saponaria officinalis</name>
    <name type="common">Common soapwort</name>
    <name type="synonym">Lychnis saponaria</name>
    <dbReference type="NCBI Taxonomy" id="3572"/>
    <lineage>
        <taxon>Eukaryota</taxon>
        <taxon>Viridiplantae</taxon>
        <taxon>Streptophyta</taxon>
        <taxon>Embryophyta</taxon>
        <taxon>Tracheophyta</taxon>
        <taxon>Spermatophyta</taxon>
        <taxon>Magnoliopsida</taxon>
        <taxon>eudicotyledons</taxon>
        <taxon>Gunneridae</taxon>
        <taxon>Pentapetalae</taxon>
        <taxon>Caryophyllales</taxon>
        <taxon>Caryophyllaceae</taxon>
        <taxon>Caryophylleae</taxon>
        <taxon>Saponaria</taxon>
    </lineage>
</organism>
<evidence type="ECO:0000313" key="3">
    <source>
        <dbReference type="Proteomes" id="UP001443914"/>
    </source>
</evidence>